<dbReference type="InterPro" id="IPR051678">
    <property type="entry name" value="AGP_Transferase"/>
</dbReference>
<dbReference type="EMBL" id="CP098242">
    <property type="protein sequence ID" value="WAW10084.1"/>
    <property type="molecule type" value="Genomic_DNA"/>
</dbReference>
<dbReference type="KEGG" id="ovb:NB640_12850"/>
<dbReference type="SUPFAM" id="SSF56112">
    <property type="entry name" value="Protein kinase-like (PK-like)"/>
    <property type="match status" value="1"/>
</dbReference>
<dbReference type="InterPro" id="IPR011009">
    <property type="entry name" value="Kinase-like_dom_sf"/>
</dbReference>
<protein>
    <submittedName>
        <fullName evidence="2">Aminoglycoside phosphotransferase family protein</fullName>
    </submittedName>
</protein>
<evidence type="ECO:0000259" key="1">
    <source>
        <dbReference type="Pfam" id="PF01636"/>
    </source>
</evidence>
<dbReference type="Proteomes" id="UP001156215">
    <property type="component" value="Chromosome"/>
</dbReference>
<accession>A0A9E9LWE9</accession>
<dbReference type="RefSeq" id="WP_269309082.1">
    <property type="nucleotide sequence ID" value="NZ_CP098242.1"/>
</dbReference>
<dbReference type="InterPro" id="IPR002575">
    <property type="entry name" value="Aminoglycoside_PTrfase"/>
</dbReference>
<gene>
    <name evidence="2" type="ORF">NB640_12850</name>
</gene>
<dbReference type="PANTHER" id="PTHR21310">
    <property type="entry name" value="AMINOGLYCOSIDE PHOSPHOTRANSFERASE-RELATED-RELATED"/>
    <property type="match status" value="1"/>
</dbReference>
<reference evidence="2" key="1">
    <citation type="journal article" date="2022" name="Front. Microbiol.">
        <title>New perspectives on an old grouping: The genomic and phenotypic variability of Oxalobacter formigenes and the implications for calcium oxalate stone prevention.</title>
        <authorList>
            <person name="Chmiel J.A."/>
            <person name="Carr C."/>
            <person name="Stuivenberg G.A."/>
            <person name="Venema R."/>
            <person name="Chanyi R.M."/>
            <person name="Al K.F."/>
            <person name="Giguere D."/>
            <person name="Say H."/>
            <person name="Akouris P.P."/>
            <person name="Dominguez Romero S.A."/>
            <person name="Kwong A."/>
            <person name="Tai V."/>
            <person name="Koval S.F."/>
            <person name="Razvi H."/>
            <person name="Bjazevic J."/>
            <person name="Burton J.P."/>
        </authorList>
    </citation>
    <scope>NUCLEOTIDE SEQUENCE</scope>
    <source>
        <strain evidence="2">WoOx3</strain>
    </source>
</reference>
<organism evidence="2 3">
    <name type="scientific">Oxalobacter vibrioformis</name>
    <dbReference type="NCBI Taxonomy" id="933080"/>
    <lineage>
        <taxon>Bacteria</taxon>
        <taxon>Pseudomonadati</taxon>
        <taxon>Pseudomonadota</taxon>
        <taxon>Betaproteobacteria</taxon>
        <taxon>Burkholderiales</taxon>
        <taxon>Oxalobacteraceae</taxon>
        <taxon>Oxalobacter</taxon>
    </lineage>
</organism>
<name>A0A9E9LWE9_9BURK</name>
<evidence type="ECO:0000313" key="3">
    <source>
        <dbReference type="Proteomes" id="UP001156215"/>
    </source>
</evidence>
<keyword evidence="3" id="KW-1185">Reference proteome</keyword>
<dbReference type="AlphaFoldDB" id="A0A9E9LWE9"/>
<dbReference type="Pfam" id="PF01636">
    <property type="entry name" value="APH"/>
    <property type="match status" value="1"/>
</dbReference>
<feature type="domain" description="Aminoglycoside phosphotransferase" evidence="1">
    <location>
        <begin position="17"/>
        <end position="206"/>
    </location>
</feature>
<sequence>MKPESIIATRPNKVIYREGDVAIKLFEKGYSAADIFNEAHNHAMVEETGFPVPPLEAVRKIDGQWAIVTKFIEGKTLAQLMEEDPARADAFLERMVEVQVAMHEYASMKLRHLTDKMYERIGLSGLNQATQFELHARLGSLPKNFKLCHGDMNPTNVIITDSGEFYVTDWSHATQGNASADAARTYLLFRLAGHDEQAEKYFTMFCNKTGCSPDYVQKWLPVVAASHLVKGQPVEREFLVRWTNVVEYG</sequence>
<proteinExistence type="predicted"/>
<evidence type="ECO:0000313" key="2">
    <source>
        <dbReference type="EMBL" id="WAW10084.1"/>
    </source>
</evidence>
<dbReference type="Gene3D" id="3.90.1200.10">
    <property type="match status" value="1"/>
</dbReference>